<dbReference type="Proteomes" id="UP000265520">
    <property type="component" value="Unassembled WGS sequence"/>
</dbReference>
<evidence type="ECO:0000313" key="2">
    <source>
        <dbReference type="Proteomes" id="UP000265520"/>
    </source>
</evidence>
<comment type="caution">
    <text evidence="1">The sequence shown here is derived from an EMBL/GenBank/DDBJ whole genome shotgun (WGS) entry which is preliminary data.</text>
</comment>
<proteinExistence type="predicted"/>
<protein>
    <submittedName>
        <fullName evidence="1">Uncharacterized protein</fullName>
    </submittedName>
</protein>
<reference evidence="1 2" key="1">
    <citation type="journal article" date="2018" name="Front. Plant Sci.">
        <title>Red Clover (Trifolium pratense) and Zigzag Clover (T. medium) - A Picture of Genomic Similarities and Differences.</title>
        <authorList>
            <person name="Dluhosova J."/>
            <person name="Istvanek J."/>
            <person name="Nedelnik J."/>
            <person name="Repkova J."/>
        </authorList>
    </citation>
    <scope>NUCLEOTIDE SEQUENCE [LARGE SCALE GENOMIC DNA]</scope>
    <source>
        <strain evidence="2">cv. 10/8</strain>
        <tissue evidence="1">Leaf</tissue>
    </source>
</reference>
<name>A0A392QQJ9_9FABA</name>
<evidence type="ECO:0000313" key="1">
    <source>
        <dbReference type="EMBL" id="MCI25920.1"/>
    </source>
</evidence>
<dbReference type="AlphaFoldDB" id="A0A392QQJ9"/>
<dbReference type="EMBL" id="LXQA010150202">
    <property type="protein sequence ID" value="MCI25920.1"/>
    <property type="molecule type" value="Genomic_DNA"/>
</dbReference>
<keyword evidence="2" id="KW-1185">Reference proteome</keyword>
<organism evidence="1 2">
    <name type="scientific">Trifolium medium</name>
    <dbReference type="NCBI Taxonomy" id="97028"/>
    <lineage>
        <taxon>Eukaryota</taxon>
        <taxon>Viridiplantae</taxon>
        <taxon>Streptophyta</taxon>
        <taxon>Embryophyta</taxon>
        <taxon>Tracheophyta</taxon>
        <taxon>Spermatophyta</taxon>
        <taxon>Magnoliopsida</taxon>
        <taxon>eudicotyledons</taxon>
        <taxon>Gunneridae</taxon>
        <taxon>Pentapetalae</taxon>
        <taxon>rosids</taxon>
        <taxon>fabids</taxon>
        <taxon>Fabales</taxon>
        <taxon>Fabaceae</taxon>
        <taxon>Papilionoideae</taxon>
        <taxon>50 kb inversion clade</taxon>
        <taxon>NPAAA clade</taxon>
        <taxon>Hologalegina</taxon>
        <taxon>IRL clade</taxon>
        <taxon>Trifolieae</taxon>
        <taxon>Trifolium</taxon>
    </lineage>
</organism>
<accession>A0A392QQJ9</accession>
<sequence>MHLIVCSLSDNKNQASSTLSSHRLFFVYSEKGPELVPSRSTSPFGHEASSTLSSRAFVFEGPYCKRIHEGFFRLFRN</sequence>